<evidence type="ECO:0000256" key="8">
    <source>
        <dbReference type="PIRNR" id="PIRNR000194"/>
    </source>
</evidence>
<gene>
    <name evidence="11" type="ORF">BTA35_0208650</name>
</gene>
<keyword evidence="4 8" id="KW-0554">One-carbon metabolism</keyword>
<dbReference type="GO" id="GO:0070401">
    <property type="term" value="F:NADP+ binding"/>
    <property type="evidence" value="ECO:0007669"/>
    <property type="project" value="UniProtKB-ARBA"/>
</dbReference>
<keyword evidence="6 8" id="KW-0560">Oxidoreductase</keyword>
<protein>
    <recommendedName>
        <fullName evidence="3 8">Dihydrofolate reductase</fullName>
        <ecNumber evidence="3 8">1.5.1.3</ecNumber>
    </recommendedName>
</protein>
<dbReference type="Pfam" id="PF00186">
    <property type="entry name" value="DHFR_1"/>
    <property type="match status" value="1"/>
</dbReference>
<comment type="similarity">
    <text evidence="2 8 9">Belongs to the dihydrofolate reductase family.</text>
</comment>
<feature type="domain" description="DHFR" evidence="10">
    <location>
        <begin position="8"/>
        <end position="172"/>
    </location>
</feature>
<evidence type="ECO:0000256" key="4">
    <source>
        <dbReference type="ARBA" id="ARBA00022563"/>
    </source>
</evidence>
<dbReference type="PROSITE" id="PS00075">
    <property type="entry name" value="DHFR_1"/>
    <property type="match status" value="1"/>
</dbReference>
<name>A0A1T1HBG5_OCELI</name>
<comment type="pathway">
    <text evidence="1 8">Cofactor biosynthesis; tetrahydrofolate biosynthesis; 5,6,7,8-tetrahydrofolate from 7,8-dihydrofolate: step 1/1.</text>
</comment>
<sequence>MSLELDAPVALIWAMAENRVIGVDNKLPWYLPKDLQFFKQCTWAKPVIMGRKTHESIGRPLPGRTNIIMTRDTSFTATGCVVVHSLEDALERADQQCLIDGGEEIVVMGGAEIYKQALPYANKLYITKVHADVEGDAFFPEYDESQWQEVSCEECKKEGTGEYDYGFYIYQPAG</sequence>
<evidence type="ECO:0000256" key="5">
    <source>
        <dbReference type="ARBA" id="ARBA00022857"/>
    </source>
</evidence>
<evidence type="ECO:0000256" key="2">
    <source>
        <dbReference type="ARBA" id="ARBA00009539"/>
    </source>
</evidence>
<keyword evidence="5 8" id="KW-0521">NADP</keyword>
<evidence type="ECO:0000313" key="12">
    <source>
        <dbReference type="Proteomes" id="UP000190064"/>
    </source>
</evidence>
<dbReference type="PANTHER" id="PTHR48069">
    <property type="entry name" value="DIHYDROFOLATE REDUCTASE"/>
    <property type="match status" value="1"/>
</dbReference>
<dbReference type="PROSITE" id="PS51330">
    <property type="entry name" value="DHFR_2"/>
    <property type="match status" value="1"/>
</dbReference>
<comment type="catalytic activity">
    <reaction evidence="8">
        <text>(6S)-5,6,7,8-tetrahydrofolate + NADP(+) = 7,8-dihydrofolate + NADPH + H(+)</text>
        <dbReference type="Rhea" id="RHEA:15009"/>
        <dbReference type="ChEBI" id="CHEBI:15378"/>
        <dbReference type="ChEBI" id="CHEBI:57451"/>
        <dbReference type="ChEBI" id="CHEBI:57453"/>
        <dbReference type="ChEBI" id="CHEBI:57783"/>
        <dbReference type="ChEBI" id="CHEBI:58349"/>
        <dbReference type="EC" id="1.5.1.3"/>
    </reaction>
</comment>
<dbReference type="RefSeq" id="WP_078319418.1">
    <property type="nucleotide sequence ID" value="NZ_FXTS01000003.1"/>
</dbReference>
<proteinExistence type="inferred from homology"/>
<dbReference type="CDD" id="cd00209">
    <property type="entry name" value="DHFR"/>
    <property type="match status" value="1"/>
</dbReference>
<dbReference type="InterPro" id="IPR017925">
    <property type="entry name" value="DHFR_CS"/>
</dbReference>
<dbReference type="GO" id="GO:0004146">
    <property type="term" value="F:dihydrofolate reductase activity"/>
    <property type="evidence" value="ECO:0007669"/>
    <property type="project" value="UniProtKB-EC"/>
</dbReference>
<keyword evidence="12" id="KW-1185">Reference proteome</keyword>
<dbReference type="GO" id="GO:0005829">
    <property type="term" value="C:cytosol"/>
    <property type="evidence" value="ECO:0007669"/>
    <property type="project" value="TreeGrafter"/>
</dbReference>
<dbReference type="GO" id="GO:0006730">
    <property type="term" value="P:one-carbon metabolic process"/>
    <property type="evidence" value="ECO:0007669"/>
    <property type="project" value="UniProtKB-KW"/>
</dbReference>
<dbReference type="PRINTS" id="PR00070">
    <property type="entry name" value="DHFR"/>
</dbReference>
<dbReference type="AlphaFoldDB" id="A0A1T1HBG5"/>
<dbReference type="Gene3D" id="3.40.430.10">
    <property type="entry name" value="Dihydrofolate Reductase, subunit A"/>
    <property type="match status" value="1"/>
</dbReference>
<evidence type="ECO:0000256" key="1">
    <source>
        <dbReference type="ARBA" id="ARBA00004903"/>
    </source>
</evidence>
<dbReference type="PIRSF" id="PIRSF000194">
    <property type="entry name" value="DHFR"/>
    <property type="match status" value="1"/>
</dbReference>
<dbReference type="PANTHER" id="PTHR48069:SF3">
    <property type="entry name" value="DIHYDROFOLATE REDUCTASE"/>
    <property type="match status" value="1"/>
</dbReference>
<dbReference type="UniPathway" id="UPA00077">
    <property type="reaction ID" value="UER00158"/>
</dbReference>
<evidence type="ECO:0000313" key="11">
    <source>
        <dbReference type="EMBL" id="OOV87067.1"/>
    </source>
</evidence>
<dbReference type="STRING" id="966.BTA35_0208650"/>
<comment type="caution">
    <text evidence="11">The sequence shown here is derived from an EMBL/GenBank/DDBJ whole genome shotgun (WGS) entry which is preliminary data.</text>
</comment>
<dbReference type="GO" id="GO:0046654">
    <property type="term" value="P:tetrahydrofolate biosynthetic process"/>
    <property type="evidence" value="ECO:0007669"/>
    <property type="project" value="UniProtKB-UniPathway"/>
</dbReference>
<evidence type="ECO:0000256" key="3">
    <source>
        <dbReference type="ARBA" id="ARBA00012856"/>
    </source>
</evidence>
<evidence type="ECO:0000259" key="10">
    <source>
        <dbReference type="PROSITE" id="PS51330"/>
    </source>
</evidence>
<reference evidence="11" key="1">
    <citation type="submission" date="2017-02" db="EMBL/GenBank/DDBJ databases">
        <title>Draft Genome Sequence of the Salt Water Bacterium Oceanospirillum linum ATCC 11336.</title>
        <authorList>
            <person name="Trachtenberg A.M."/>
            <person name="Carney J.G."/>
            <person name="Linnane J.D."/>
            <person name="Rheaume B.A."/>
            <person name="Pitts N.L."/>
            <person name="Mykles D.L."/>
            <person name="Maclea K.S."/>
        </authorList>
    </citation>
    <scope>NUCLEOTIDE SEQUENCE [LARGE SCALE GENOMIC DNA]</scope>
    <source>
        <strain evidence="11">ATCC 11336</strain>
    </source>
</reference>
<dbReference type="GO" id="GO:0046452">
    <property type="term" value="P:dihydrofolate metabolic process"/>
    <property type="evidence" value="ECO:0007669"/>
    <property type="project" value="TreeGrafter"/>
</dbReference>
<dbReference type="EMBL" id="MTSD02000003">
    <property type="protein sequence ID" value="OOV87067.1"/>
    <property type="molecule type" value="Genomic_DNA"/>
</dbReference>
<evidence type="ECO:0000256" key="9">
    <source>
        <dbReference type="RuleBase" id="RU004474"/>
    </source>
</evidence>
<dbReference type="FunFam" id="3.40.430.10:FF:000001">
    <property type="entry name" value="Dihydrofolate reductase"/>
    <property type="match status" value="1"/>
</dbReference>
<dbReference type="EC" id="1.5.1.3" evidence="3 8"/>
<dbReference type="InterPro" id="IPR001796">
    <property type="entry name" value="DHFR_dom"/>
</dbReference>
<comment type="function">
    <text evidence="7 8">Key enzyme in folate metabolism. Catalyzes an essential reaction for de novo glycine and purine synthesis, and for DNA precursor synthesis.</text>
</comment>
<dbReference type="SUPFAM" id="SSF53597">
    <property type="entry name" value="Dihydrofolate reductase-like"/>
    <property type="match status" value="1"/>
</dbReference>
<dbReference type="InterPro" id="IPR024072">
    <property type="entry name" value="DHFR-like_dom_sf"/>
</dbReference>
<dbReference type="InterPro" id="IPR012259">
    <property type="entry name" value="DHFR"/>
</dbReference>
<dbReference type="GO" id="GO:0046655">
    <property type="term" value="P:folic acid metabolic process"/>
    <property type="evidence" value="ECO:0007669"/>
    <property type="project" value="TreeGrafter"/>
</dbReference>
<dbReference type="Proteomes" id="UP000190064">
    <property type="component" value="Unassembled WGS sequence"/>
</dbReference>
<evidence type="ECO:0000256" key="7">
    <source>
        <dbReference type="ARBA" id="ARBA00025067"/>
    </source>
</evidence>
<organism evidence="11 12">
    <name type="scientific">Oceanospirillum linum</name>
    <dbReference type="NCBI Taxonomy" id="966"/>
    <lineage>
        <taxon>Bacteria</taxon>
        <taxon>Pseudomonadati</taxon>
        <taxon>Pseudomonadota</taxon>
        <taxon>Gammaproteobacteria</taxon>
        <taxon>Oceanospirillales</taxon>
        <taxon>Oceanospirillaceae</taxon>
        <taxon>Oceanospirillum</taxon>
    </lineage>
</organism>
<evidence type="ECO:0000256" key="6">
    <source>
        <dbReference type="ARBA" id="ARBA00023002"/>
    </source>
</evidence>
<accession>A0A1T1HBG5</accession>